<gene>
    <name evidence="2" type="ORF">UFOPK1946_00820</name>
</gene>
<proteinExistence type="predicted"/>
<sequence>MSKTPTPLSELFATLKGYVNQLSAGERTPGEVGSALNDWARDSAESIKAKIHEEVEASVAKMGFVKREEFDSLQSRLEKLEATREPSSTKKVKKAEKKSEKKKSSRTTIKKRAASKKEKVAK</sequence>
<feature type="region of interest" description="Disordered" evidence="1">
    <location>
        <begin position="81"/>
        <end position="122"/>
    </location>
</feature>
<reference evidence="2" key="1">
    <citation type="submission" date="2020-05" db="EMBL/GenBank/DDBJ databases">
        <authorList>
            <person name="Chiriac C."/>
            <person name="Salcher M."/>
            <person name="Ghai R."/>
            <person name="Kavagutti S V."/>
        </authorList>
    </citation>
    <scope>NUCLEOTIDE SEQUENCE</scope>
</reference>
<dbReference type="AlphaFoldDB" id="A0A6J6IMD5"/>
<protein>
    <submittedName>
        <fullName evidence="2">Unannotated protein</fullName>
    </submittedName>
</protein>
<accession>A0A6J6IMD5</accession>
<organism evidence="2">
    <name type="scientific">freshwater metagenome</name>
    <dbReference type="NCBI Taxonomy" id="449393"/>
    <lineage>
        <taxon>unclassified sequences</taxon>
        <taxon>metagenomes</taxon>
        <taxon>ecological metagenomes</taxon>
    </lineage>
</organism>
<evidence type="ECO:0000313" key="2">
    <source>
        <dbReference type="EMBL" id="CAB4625539.1"/>
    </source>
</evidence>
<dbReference type="EMBL" id="CAEZVG010000044">
    <property type="protein sequence ID" value="CAB4625539.1"/>
    <property type="molecule type" value="Genomic_DNA"/>
</dbReference>
<evidence type="ECO:0000256" key="1">
    <source>
        <dbReference type="SAM" id="MobiDB-lite"/>
    </source>
</evidence>
<name>A0A6J6IMD5_9ZZZZ</name>
<feature type="compositionally biased region" description="Basic residues" evidence="1">
    <location>
        <begin position="90"/>
        <end position="114"/>
    </location>
</feature>